<dbReference type="AlphaFoldDB" id="A0A6C0L2A3"/>
<protein>
    <submittedName>
        <fullName evidence="4">Uncharacterized protein</fullName>
    </submittedName>
</protein>
<feature type="region of interest" description="Disordered" evidence="3">
    <location>
        <begin position="403"/>
        <end position="425"/>
    </location>
</feature>
<dbReference type="PROSITE" id="PS50297">
    <property type="entry name" value="ANK_REP_REGION"/>
    <property type="match status" value="2"/>
</dbReference>
<organism evidence="4">
    <name type="scientific">viral metagenome</name>
    <dbReference type="NCBI Taxonomy" id="1070528"/>
    <lineage>
        <taxon>unclassified sequences</taxon>
        <taxon>metagenomes</taxon>
        <taxon>organismal metagenomes</taxon>
    </lineage>
</organism>
<dbReference type="GO" id="GO:0004842">
    <property type="term" value="F:ubiquitin-protein transferase activity"/>
    <property type="evidence" value="ECO:0007669"/>
    <property type="project" value="TreeGrafter"/>
</dbReference>
<dbReference type="GO" id="GO:0085020">
    <property type="term" value="P:protein K6-linked ubiquitination"/>
    <property type="evidence" value="ECO:0007669"/>
    <property type="project" value="TreeGrafter"/>
</dbReference>
<keyword evidence="1" id="KW-0677">Repeat</keyword>
<accession>A0A6C0L2A3</accession>
<dbReference type="PANTHER" id="PTHR24171">
    <property type="entry name" value="ANKYRIN REPEAT DOMAIN-CONTAINING PROTEIN 39-RELATED"/>
    <property type="match status" value="1"/>
</dbReference>
<keyword evidence="2" id="KW-0040">ANK repeat</keyword>
<dbReference type="Pfam" id="PF00023">
    <property type="entry name" value="Ank"/>
    <property type="match status" value="1"/>
</dbReference>
<name>A0A6C0L2A3_9ZZZZ</name>
<dbReference type="GO" id="GO:0031436">
    <property type="term" value="C:BRCA1-BARD1 complex"/>
    <property type="evidence" value="ECO:0007669"/>
    <property type="project" value="TreeGrafter"/>
</dbReference>
<dbReference type="InterPro" id="IPR002110">
    <property type="entry name" value="Ankyrin_rpt"/>
</dbReference>
<reference evidence="4" key="1">
    <citation type="journal article" date="2020" name="Nature">
        <title>Giant virus diversity and host interactions through global metagenomics.</title>
        <authorList>
            <person name="Schulz F."/>
            <person name="Roux S."/>
            <person name="Paez-Espino D."/>
            <person name="Jungbluth S."/>
            <person name="Walsh D.A."/>
            <person name="Denef V.J."/>
            <person name="McMahon K.D."/>
            <person name="Konstantinidis K.T."/>
            <person name="Eloe-Fadrosh E.A."/>
            <person name="Kyrpides N.C."/>
            <person name="Woyke T."/>
        </authorList>
    </citation>
    <scope>NUCLEOTIDE SEQUENCE</scope>
    <source>
        <strain evidence="4">GVMAG-S-ERX555907-63</strain>
    </source>
</reference>
<dbReference type="SUPFAM" id="SSF48403">
    <property type="entry name" value="Ankyrin repeat"/>
    <property type="match status" value="1"/>
</dbReference>
<dbReference type="SMART" id="SM00248">
    <property type="entry name" value="ANK"/>
    <property type="match status" value="3"/>
</dbReference>
<evidence type="ECO:0000256" key="3">
    <source>
        <dbReference type="SAM" id="MobiDB-lite"/>
    </source>
</evidence>
<dbReference type="PROSITE" id="PS50088">
    <property type="entry name" value="ANK_REPEAT"/>
    <property type="match status" value="2"/>
</dbReference>
<dbReference type="Gene3D" id="1.25.40.20">
    <property type="entry name" value="Ankyrin repeat-containing domain"/>
    <property type="match status" value="2"/>
</dbReference>
<evidence type="ECO:0000256" key="2">
    <source>
        <dbReference type="ARBA" id="ARBA00023043"/>
    </source>
</evidence>
<dbReference type="Pfam" id="PF12796">
    <property type="entry name" value="Ank_2"/>
    <property type="match status" value="1"/>
</dbReference>
<proteinExistence type="predicted"/>
<dbReference type="InterPro" id="IPR036770">
    <property type="entry name" value="Ankyrin_rpt-contain_sf"/>
</dbReference>
<dbReference type="GO" id="GO:0070531">
    <property type="term" value="C:BRCA1-A complex"/>
    <property type="evidence" value="ECO:0007669"/>
    <property type="project" value="TreeGrafter"/>
</dbReference>
<dbReference type="EMBL" id="MN741018">
    <property type="protein sequence ID" value="QHU22844.1"/>
    <property type="molecule type" value="Genomic_DNA"/>
</dbReference>
<evidence type="ECO:0000256" key="1">
    <source>
        <dbReference type="ARBA" id="ARBA00022737"/>
    </source>
</evidence>
<feature type="compositionally biased region" description="Basic and acidic residues" evidence="3">
    <location>
        <begin position="405"/>
        <end position="420"/>
    </location>
</feature>
<sequence>MNELRQEFIKCYYSPNPGQGYLEAKDSFERLNLENQSGGKRRLKYHYNGGSPENTPSLEKFDQIISDYKNKTGTNFIHFVEMNGADYEGHEALQVHRSEVRFALRNMNMLREEFMKCHYSPNPGSGYLDAKDSFERLNLENQSGGKRRLKYHYNGGSPENDLFKVIRYIHEEKSFRPEQVNKKLLVALLSPALNIETRNKDGYTPLSLAVRELDVNMVKMLLRLGANPNSTYRGGSRYLVHYLANDDRVLENNNLEDSSDEEQKSLLSKQLEIMKLLLVNGANVNEIQTSYDYTPLHYAVKHTNYDLVELLLKHGANMELKAPFNRDVGEPANAGNSKLFTPIEYLEQYKQWLEEEVEASAGPRRIARHQLRVVIKTLKILEKHEAKRETKKLLTDQLGRTLLLNKDDPNNNRDPDDTRPHLSGHKNKVINTIKSYYGGKGKKKTRKLLKLKKLKSKKLKSKKTIKQASPVKKELPIHCIGYTKNKECIPTGLVLPFF</sequence>
<evidence type="ECO:0000313" key="4">
    <source>
        <dbReference type="EMBL" id="QHU22844.1"/>
    </source>
</evidence>
<dbReference type="PANTHER" id="PTHR24171:SF8">
    <property type="entry name" value="BRCA1-ASSOCIATED RING DOMAIN PROTEIN 1"/>
    <property type="match status" value="1"/>
</dbReference>